<dbReference type="EMBL" id="JBBEUB010000002">
    <property type="protein sequence ID" value="MEJ2902553.1"/>
    <property type="molecule type" value="Genomic_DNA"/>
</dbReference>
<dbReference type="Proteomes" id="UP001378956">
    <property type="component" value="Unassembled WGS sequence"/>
</dbReference>
<gene>
    <name evidence="5" type="ORF">WAE58_08945</name>
</gene>
<dbReference type="PROSITE" id="PS50043">
    <property type="entry name" value="HTH_LUXR_2"/>
    <property type="match status" value="1"/>
</dbReference>
<evidence type="ECO:0000313" key="6">
    <source>
        <dbReference type="Proteomes" id="UP001378956"/>
    </source>
</evidence>
<dbReference type="SUPFAM" id="SSF46894">
    <property type="entry name" value="C-terminal effector domain of the bipartite response regulators"/>
    <property type="match status" value="1"/>
</dbReference>
<keyword evidence="2" id="KW-0238">DNA-binding</keyword>
<reference evidence="5 6" key="1">
    <citation type="submission" date="2024-03" db="EMBL/GenBank/DDBJ databases">
        <title>Sequence of Lycoming College Course Isolates.</title>
        <authorList>
            <person name="Plotts O."/>
            <person name="Newman J."/>
        </authorList>
    </citation>
    <scope>NUCLEOTIDE SEQUENCE [LARGE SCALE GENOMIC DNA]</scope>
    <source>
        <strain evidence="5 6">CJB-3</strain>
    </source>
</reference>
<dbReference type="Pfam" id="PF00196">
    <property type="entry name" value="GerE"/>
    <property type="match status" value="1"/>
</dbReference>
<proteinExistence type="predicted"/>
<dbReference type="CDD" id="cd06170">
    <property type="entry name" value="LuxR_C_like"/>
    <property type="match status" value="1"/>
</dbReference>
<organism evidence="5 6">
    <name type="scientific">Pedobacter panaciterrae</name>
    <dbReference type="NCBI Taxonomy" id="363849"/>
    <lineage>
        <taxon>Bacteria</taxon>
        <taxon>Pseudomonadati</taxon>
        <taxon>Bacteroidota</taxon>
        <taxon>Sphingobacteriia</taxon>
        <taxon>Sphingobacteriales</taxon>
        <taxon>Sphingobacteriaceae</taxon>
        <taxon>Pedobacter</taxon>
    </lineage>
</organism>
<evidence type="ECO:0000256" key="1">
    <source>
        <dbReference type="ARBA" id="ARBA00023015"/>
    </source>
</evidence>
<name>A0ABU8NMV7_9SPHI</name>
<dbReference type="InterPro" id="IPR036388">
    <property type="entry name" value="WH-like_DNA-bd_sf"/>
</dbReference>
<sequence>MKIFDEQIFPDQMAFLANRKQEKDVKYTFTTNFRIKNGDDSWSSVVQCTHYLFNEYYRMPIASVNSLTDLTYFKNDSKINHLIERHEAGGEKSVIENKSYFLQKTEDILSKREIDVLKLASQGMGSKEIADQLHISINTINNHRRNMLMRSKCKNFLQLVDIAVKNGVL</sequence>
<protein>
    <submittedName>
        <fullName evidence="5">Helix-turn-helix transcriptional regulator</fullName>
    </submittedName>
</protein>
<keyword evidence="6" id="KW-1185">Reference proteome</keyword>
<dbReference type="InterPro" id="IPR000792">
    <property type="entry name" value="Tscrpt_reg_LuxR_C"/>
</dbReference>
<dbReference type="PROSITE" id="PS00622">
    <property type="entry name" value="HTH_LUXR_1"/>
    <property type="match status" value="1"/>
</dbReference>
<dbReference type="PANTHER" id="PTHR44688">
    <property type="entry name" value="DNA-BINDING TRANSCRIPTIONAL ACTIVATOR DEVR_DOSR"/>
    <property type="match status" value="1"/>
</dbReference>
<evidence type="ECO:0000256" key="3">
    <source>
        <dbReference type="ARBA" id="ARBA00023163"/>
    </source>
</evidence>
<dbReference type="InterPro" id="IPR016032">
    <property type="entry name" value="Sig_transdc_resp-reg_C-effctor"/>
</dbReference>
<dbReference type="PRINTS" id="PR00038">
    <property type="entry name" value="HTHLUXR"/>
</dbReference>
<keyword evidence="3" id="KW-0804">Transcription</keyword>
<feature type="domain" description="HTH luxR-type" evidence="4">
    <location>
        <begin position="102"/>
        <end position="167"/>
    </location>
</feature>
<comment type="caution">
    <text evidence="5">The sequence shown here is derived from an EMBL/GenBank/DDBJ whole genome shotgun (WGS) entry which is preliminary data.</text>
</comment>
<dbReference type="SMART" id="SM00421">
    <property type="entry name" value="HTH_LUXR"/>
    <property type="match status" value="1"/>
</dbReference>
<evidence type="ECO:0000313" key="5">
    <source>
        <dbReference type="EMBL" id="MEJ2902553.1"/>
    </source>
</evidence>
<dbReference type="Gene3D" id="1.10.10.10">
    <property type="entry name" value="Winged helix-like DNA-binding domain superfamily/Winged helix DNA-binding domain"/>
    <property type="match status" value="1"/>
</dbReference>
<keyword evidence="1" id="KW-0805">Transcription regulation</keyword>
<evidence type="ECO:0000256" key="2">
    <source>
        <dbReference type="ARBA" id="ARBA00023125"/>
    </source>
</evidence>
<dbReference type="PANTHER" id="PTHR44688:SF16">
    <property type="entry name" value="DNA-BINDING TRANSCRIPTIONAL ACTIVATOR DEVR_DOSR"/>
    <property type="match status" value="1"/>
</dbReference>
<dbReference type="RefSeq" id="WP_172662911.1">
    <property type="nucleotide sequence ID" value="NZ_JBBEUB010000002.1"/>
</dbReference>
<evidence type="ECO:0000259" key="4">
    <source>
        <dbReference type="PROSITE" id="PS50043"/>
    </source>
</evidence>
<accession>A0ABU8NMV7</accession>